<dbReference type="Proteomes" id="UP000056109">
    <property type="component" value="Chromosome I"/>
</dbReference>
<organism evidence="1 2">
    <name type="scientific">Acetobacter senegalensis</name>
    <dbReference type="NCBI Taxonomy" id="446692"/>
    <lineage>
        <taxon>Bacteria</taxon>
        <taxon>Pseudomonadati</taxon>
        <taxon>Pseudomonadota</taxon>
        <taxon>Alphaproteobacteria</taxon>
        <taxon>Acetobacterales</taxon>
        <taxon>Acetobacteraceae</taxon>
        <taxon>Acetobacter</taxon>
    </lineage>
</organism>
<reference evidence="2" key="1">
    <citation type="submission" date="2014-09" db="EMBL/GenBank/DDBJ databases">
        <authorList>
            <person name="Illeghems K.G."/>
        </authorList>
    </citation>
    <scope>NUCLEOTIDE SEQUENCE [LARGE SCALE GENOMIC DNA]</scope>
    <source>
        <strain evidence="2">108B</strain>
    </source>
</reference>
<accession>A0A0U5FLM0</accession>
<dbReference type="GeneID" id="34782404"/>
<dbReference type="AlphaFoldDB" id="A0A0U5FLM0"/>
<sequence>MRNIPDAKFIVAIGILPQITYLSPLHVNLLSRYDYAPARRTLLAGNSVPAACCVPLRCLPTAAPDREAAPPAFRSMTRVDGLSHYVLWQILGRKASLLAADGDISSTRYFGKNSSFEMVMLSVM</sequence>
<dbReference type="PATRIC" id="fig|446692.3.peg.1325"/>
<protein>
    <submittedName>
        <fullName evidence="1">Uncharacterized protein</fullName>
    </submittedName>
</protein>
<gene>
    <name evidence="1" type="ORF">ASN_1320</name>
</gene>
<name>A0A0U5FLM0_9PROT</name>
<dbReference type="KEGG" id="asz:ASN_1320"/>
<evidence type="ECO:0000313" key="2">
    <source>
        <dbReference type="Proteomes" id="UP000056109"/>
    </source>
</evidence>
<proteinExistence type="predicted"/>
<evidence type="ECO:0000313" key="1">
    <source>
        <dbReference type="EMBL" id="CEF40685.1"/>
    </source>
</evidence>
<dbReference type="RefSeq" id="WP_058987468.1">
    <property type="nucleotide sequence ID" value="NZ_LN606600.1"/>
</dbReference>
<keyword evidence="2" id="KW-1185">Reference proteome</keyword>
<dbReference type="EMBL" id="LN606600">
    <property type="protein sequence ID" value="CEF40685.1"/>
    <property type="molecule type" value="Genomic_DNA"/>
</dbReference>